<keyword evidence="1" id="KW-0472">Membrane</keyword>
<evidence type="ECO:0000256" key="1">
    <source>
        <dbReference type="SAM" id="Phobius"/>
    </source>
</evidence>
<proteinExistence type="predicted"/>
<feature type="transmembrane region" description="Helical" evidence="1">
    <location>
        <begin position="113"/>
        <end position="136"/>
    </location>
</feature>
<evidence type="ECO:0000313" key="2">
    <source>
        <dbReference type="EMBL" id="GFO94206.1"/>
    </source>
</evidence>
<dbReference type="RefSeq" id="WP_055223868.1">
    <property type="nucleotide sequence ID" value="NZ_BLYL01000005.1"/>
</dbReference>
<name>A0AAI9K4X1_9FIRM</name>
<accession>A0AAI9K4X1</accession>
<evidence type="ECO:0008006" key="4">
    <source>
        <dbReference type="Google" id="ProtNLM"/>
    </source>
</evidence>
<comment type="caution">
    <text evidence="2">The sequence shown here is derived from an EMBL/GenBank/DDBJ whole genome shotgun (WGS) entry which is preliminary data.</text>
</comment>
<evidence type="ECO:0000313" key="3">
    <source>
        <dbReference type="Proteomes" id="UP000660047"/>
    </source>
</evidence>
<sequence length="342" mass="38086">MPTKINVNGKYPCCANWVVMKRTRDGVIAKNCLIDETIKLSDREARYLTRLNGNRNPYRMKGFSADECTSYFRFLKECMLVREAGRSMHIDEMKLYTLIIPNKTRTNSVIPRILNFLLCILFLPVFAYGLYCIFAYENTWGMEDPTILNILLGSIGGIFLGTILHESAHAFSCLSDENGRVFEAGVMLNGMFLGAYVLIDESEIKSNTKRAQINLAGVEMNLLLAGVLMILATFGNFLGPWKVALLFAALQNVFLVLMNLAFTEGLDGEHALSSLFGGFVVDAAKANLSVLFDRQRRVDYFAVHGICGAANICVSLVILVFQFIVPLVVVADISIWIGALFQ</sequence>
<feature type="transmembrane region" description="Helical" evidence="1">
    <location>
        <begin position="180"/>
        <end position="199"/>
    </location>
</feature>
<protein>
    <recommendedName>
        <fullName evidence="4">Zn-dependent proteases</fullName>
    </recommendedName>
</protein>
<feature type="transmembrane region" description="Helical" evidence="1">
    <location>
        <begin position="211"/>
        <end position="231"/>
    </location>
</feature>
<dbReference type="EMBL" id="BLYL01000005">
    <property type="protein sequence ID" value="GFO94206.1"/>
    <property type="molecule type" value="Genomic_DNA"/>
</dbReference>
<dbReference type="AlphaFoldDB" id="A0AAI9K4X1"/>
<organism evidence="2 3">
    <name type="scientific">Coprococcus eutactus</name>
    <dbReference type="NCBI Taxonomy" id="33043"/>
    <lineage>
        <taxon>Bacteria</taxon>
        <taxon>Bacillati</taxon>
        <taxon>Bacillota</taxon>
        <taxon>Clostridia</taxon>
        <taxon>Lachnospirales</taxon>
        <taxon>Lachnospiraceae</taxon>
        <taxon>Coprococcus</taxon>
    </lineage>
</organism>
<keyword evidence="1" id="KW-1133">Transmembrane helix</keyword>
<feature type="transmembrane region" description="Helical" evidence="1">
    <location>
        <begin position="243"/>
        <end position="262"/>
    </location>
</feature>
<feature type="transmembrane region" description="Helical" evidence="1">
    <location>
        <begin position="324"/>
        <end position="341"/>
    </location>
</feature>
<gene>
    <name evidence="2" type="ORF">COEU31_12520</name>
</gene>
<dbReference type="Proteomes" id="UP000660047">
    <property type="component" value="Unassembled WGS sequence"/>
</dbReference>
<feature type="transmembrane region" description="Helical" evidence="1">
    <location>
        <begin position="148"/>
        <end position="168"/>
    </location>
</feature>
<feature type="transmembrane region" description="Helical" evidence="1">
    <location>
        <begin position="274"/>
        <end position="292"/>
    </location>
</feature>
<keyword evidence="1" id="KW-0812">Transmembrane</keyword>
<reference evidence="2" key="1">
    <citation type="submission" date="2020-06" db="EMBL/GenBank/DDBJ databases">
        <title>Characterization of fructooligosaccharide metabolism and fructooligosaccharide-degrading enzymes in human commensal butyrate producers.</title>
        <authorList>
            <person name="Tanno H."/>
            <person name="Fujii T."/>
            <person name="Hirano K."/>
            <person name="Maeno S."/>
            <person name="Tonozuka T."/>
            <person name="Sakamoto M."/>
            <person name="Ohkuma M."/>
            <person name="Tochio T."/>
            <person name="Endo A."/>
        </authorList>
    </citation>
    <scope>NUCLEOTIDE SEQUENCE</scope>
    <source>
        <strain evidence="2">JCM 31265</strain>
    </source>
</reference>